<dbReference type="AlphaFoldDB" id="A0A813HKT9"/>
<protein>
    <submittedName>
        <fullName evidence="1">Uncharacterized protein</fullName>
    </submittedName>
</protein>
<name>A0A813HKT9_POLGL</name>
<dbReference type="EMBL" id="CAJNNV010032025">
    <property type="protein sequence ID" value="CAE8638625.1"/>
    <property type="molecule type" value="Genomic_DNA"/>
</dbReference>
<dbReference type="Proteomes" id="UP000654075">
    <property type="component" value="Unassembled WGS sequence"/>
</dbReference>
<sequence length="193" mass="21089">MDKVPRQRGIFPLQVLDKDNFVSSSSLSRSVLRRVRRRLHCDSWLQDGLKSLNELGGYSEPAKAGVSHAGITVSVVDSLKQQYAEIPPRPPDLSSEGALRALLHKSSAYSSGRADVASYNSELLAVPSAGDSPAKLEGLVAEGDLKYLVGEGVSMLRNSDEAIDLQRRVGLTKPHCDPILFRSPRFMLAFSRN</sequence>
<gene>
    <name evidence="1" type="ORF">PGLA1383_LOCUS53787</name>
</gene>
<accession>A0A813HKT9</accession>
<keyword evidence="2" id="KW-1185">Reference proteome</keyword>
<comment type="caution">
    <text evidence="1">The sequence shown here is derived from an EMBL/GenBank/DDBJ whole genome shotgun (WGS) entry which is preliminary data.</text>
</comment>
<evidence type="ECO:0000313" key="1">
    <source>
        <dbReference type="EMBL" id="CAE8638625.1"/>
    </source>
</evidence>
<proteinExistence type="predicted"/>
<organism evidence="1 2">
    <name type="scientific">Polarella glacialis</name>
    <name type="common">Dinoflagellate</name>
    <dbReference type="NCBI Taxonomy" id="89957"/>
    <lineage>
        <taxon>Eukaryota</taxon>
        <taxon>Sar</taxon>
        <taxon>Alveolata</taxon>
        <taxon>Dinophyceae</taxon>
        <taxon>Suessiales</taxon>
        <taxon>Suessiaceae</taxon>
        <taxon>Polarella</taxon>
    </lineage>
</organism>
<evidence type="ECO:0000313" key="2">
    <source>
        <dbReference type="Proteomes" id="UP000654075"/>
    </source>
</evidence>
<reference evidence="1" key="1">
    <citation type="submission" date="2021-02" db="EMBL/GenBank/DDBJ databases">
        <authorList>
            <person name="Dougan E. K."/>
            <person name="Rhodes N."/>
            <person name="Thang M."/>
            <person name="Chan C."/>
        </authorList>
    </citation>
    <scope>NUCLEOTIDE SEQUENCE</scope>
</reference>